<dbReference type="InterPro" id="IPR002686">
    <property type="entry name" value="Transposase_17"/>
</dbReference>
<dbReference type="EMBL" id="UOGI01000005">
    <property type="protein sequence ID" value="VAX27642.1"/>
    <property type="molecule type" value="Genomic_DNA"/>
</dbReference>
<name>A0A3B1CHE3_9ZZZZ</name>
<feature type="domain" description="Transposase IS200-like" evidence="2">
    <location>
        <begin position="9"/>
        <end position="124"/>
    </location>
</feature>
<feature type="region of interest" description="Disordered" evidence="1">
    <location>
        <begin position="208"/>
        <end position="230"/>
    </location>
</feature>
<dbReference type="GO" id="GO:0006313">
    <property type="term" value="P:DNA transposition"/>
    <property type="evidence" value="ECO:0007669"/>
    <property type="project" value="InterPro"/>
</dbReference>
<dbReference type="SMART" id="SM01321">
    <property type="entry name" value="Y1_Tnp"/>
    <property type="match status" value="1"/>
</dbReference>
<evidence type="ECO:0000256" key="1">
    <source>
        <dbReference type="SAM" id="MobiDB-lite"/>
    </source>
</evidence>
<sequence length="230" mass="26973">MPRIPRGLVDGFVYHVLNRGNGRQHVFHKSQDYKVFIDLMRDAKTRYSVKVLAFCLMPNHFHMILMPTRAEDLSRWMQWLMTCHVRRYHRDNGTSGHVWQGRFKSFVIQRDEHLLTGLRYVEGNPVRAGLVHSAKDWMWSSHGAVIGNMIGNSSQLLLDEIPVELPRDRHRYMDEPLTAQELDRLRQSVNRQSPYGDTMWQMQMGRELGLESTLRPRGRPAKRGAENERP</sequence>
<evidence type="ECO:0000259" key="2">
    <source>
        <dbReference type="SMART" id="SM01321"/>
    </source>
</evidence>
<reference evidence="3" key="1">
    <citation type="submission" date="2018-06" db="EMBL/GenBank/DDBJ databases">
        <authorList>
            <person name="Zhirakovskaya E."/>
        </authorList>
    </citation>
    <scope>NUCLEOTIDE SEQUENCE</scope>
</reference>
<protein>
    <recommendedName>
        <fullName evidence="2">Transposase IS200-like domain-containing protein</fullName>
    </recommendedName>
</protein>
<organism evidence="3">
    <name type="scientific">hydrothermal vent metagenome</name>
    <dbReference type="NCBI Taxonomy" id="652676"/>
    <lineage>
        <taxon>unclassified sequences</taxon>
        <taxon>metagenomes</taxon>
        <taxon>ecological metagenomes</taxon>
    </lineage>
</organism>
<dbReference type="AlphaFoldDB" id="A0A3B1CHE3"/>
<gene>
    <name evidence="3" type="ORF">MNBD_NITROSPIRAE03-1201</name>
</gene>
<dbReference type="GO" id="GO:0004803">
    <property type="term" value="F:transposase activity"/>
    <property type="evidence" value="ECO:0007669"/>
    <property type="project" value="InterPro"/>
</dbReference>
<dbReference type="PANTHER" id="PTHR34322">
    <property type="entry name" value="TRANSPOSASE, Y1_TNP DOMAIN-CONTAINING"/>
    <property type="match status" value="1"/>
</dbReference>
<dbReference type="PANTHER" id="PTHR34322:SF2">
    <property type="entry name" value="TRANSPOSASE IS200-LIKE DOMAIN-CONTAINING PROTEIN"/>
    <property type="match status" value="1"/>
</dbReference>
<dbReference type="SUPFAM" id="SSF143422">
    <property type="entry name" value="Transposase IS200-like"/>
    <property type="match status" value="1"/>
</dbReference>
<evidence type="ECO:0000313" key="3">
    <source>
        <dbReference type="EMBL" id="VAX27642.1"/>
    </source>
</evidence>
<accession>A0A3B1CHE3</accession>
<dbReference type="GO" id="GO:0003677">
    <property type="term" value="F:DNA binding"/>
    <property type="evidence" value="ECO:0007669"/>
    <property type="project" value="InterPro"/>
</dbReference>
<dbReference type="Gene3D" id="3.30.70.1290">
    <property type="entry name" value="Transposase IS200-like"/>
    <property type="match status" value="1"/>
</dbReference>
<dbReference type="InterPro" id="IPR036515">
    <property type="entry name" value="Transposase_17_sf"/>
</dbReference>
<proteinExistence type="predicted"/>
<dbReference type="Pfam" id="PF01797">
    <property type="entry name" value="Y1_Tnp"/>
    <property type="match status" value="1"/>
</dbReference>
<dbReference type="NCBIfam" id="NF047646">
    <property type="entry name" value="REP_Tyr_transpos"/>
    <property type="match status" value="1"/>
</dbReference>